<comment type="cofactor">
    <cofactor evidence="1">
        <name>FAD</name>
        <dbReference type="ChEBI" id="CHEBI:57692"/>
    </cofactor>
</comment>
<dbReference type="PANTHER" id="PTHR43400:SF10">
    <property type="entry name" value="3-OXOSTEROID 1-DEHYDROGENASE"/>
    <property type="match status" value="1"/>
</dbReference>
<accession>A0ABS7HYC8</accession>
<dbReference type="SUPFAM" id="SSF56425">
    <property type="entry name" value="Succinate dehydrogenase/fumarate reductase flavoprotein, catalytic domain"/>
    <property type="match status" value="1"/>
</dbReference>
<feature type="domain" description="FAD-dependent oxidoreductase 2 FAD-binding" evidence="5">
    <location>
        <begin position="36"/>
        <end position="553"/>
    </location>
</feature>
<dbReference type="InterPro" id="IPR003953">
    <property type="entry name" value="FAD-dep_OxRdtase_2_FAD-bd"/>
</dbReference>
<evidence type="ECO:0000256" key="3">
    <source>
        <dbReference type="ARBA" id="ARBA00022827"/>
    </source>
</evidence>
<proteinExistence type="predicted"/>
<dbReference type="SUPFAM" id="SSF51905">
    <property type="entry name" value="FAD/NAD(P)-binding domain"/>
    <property type="match status" value="1"/>
</dbReference>
<dbReference type="Pfam" id="PF00890">
    <property type="entry name" value="FAD_binding_2"/>
    <property type="match status" value="1"/>
</dbReference>
<dbReference type="InterPro" id="IPR050315">
    <property type="entry name" value="FAD-oxidoreductase_2"/>
</dbReference>
<dbReference type="InterPro" id="IPR036188">
    <property type="entry name" value="FAD/NAD-bd_sf"/>
</dbReference>
<dbReference type="Gene3D" id="3.90.700.10">
    <property type="entry name" value="Succinate dehydrogenase/fumarate reductase flavoprotein, catalytic domain"/>
    <property type="match status" value="1"/>
</dbReference>
<dbReference type="Proteomes" id="UP000777440">
    <property type="component" value="Unassembled WGS sequence"/>
</dbReference>
<dbReference type="RefSeq" id="WP_220339716.1">
    <property type="nucleotide sequence ID" value="NZ_JAEUAX010000005.1"/>
</dbReference>
<evidence type="ECO:0000256" key="1">
    <source>
        <dbReference type="ARBA" id="ARBA00001974"/>
    </source>
</evidence>
<dbReference type="InterPro" id="IPR027477">
    <property type="entry name" value="Succ_DH/fumarate_Rdtase_cat_sf"/>
</dbReference>
<dbReference type="EMBL" id="JAEUAX010000005">
    <property type="protein sequence ID" value="MBW9110391.1"/>
    <property type="molecule type" value="Genomic_DNA"/>
</dbReference>
<protein>
    <submittedName>
        <fullName evidence="6">FAD-dependent oxidoreductase</fullName>
    </submittedName>
</protein>
<organism evidence="6 7">
    <name type="scientific">Microbacterium ureisolvens</name>
    <dbReference type="NCBI Taxonomy" id="2781186"/>
    <lineage>
        <taxon>Bacteria</taxon>
        <taxon>Bacillati</taxon>
        <taxon>Actinomycetota</taxon>
        <taxon>Actinomycetes</taxon>
        <taxon>Micrococcales</taxon>
        <taxon>Microbacteriaceae</taxon>
        <taxon>Microbacterium</taxon>
    </lineage>
</organism>
<dbReference type="PANTHER" id="PTHR43400">
    <property type="entry name" value="FUMARATE REDUCTASE"/>
    <property type="match status" value="1"/>
</dbReference>
<reference evidence="6 7" key="1">
    <citation type="journal article" date="2021" name="MBio">
        <title>Poor Competitiveness of Bradyrhizobium in Pigeon Pea Root Colonization in Indian Soils.</title>
        <authorList>
            <person name="Chalasani D."/>
            <person name="Basu A."/>
            <person name="Pullabhotla S.V.S.R.N."/>
            <person name="Jorrin B."/>
            <person name="Neal A.L."/>
            <person name="Poole P.S."/>
            <person name="Podile A.R."/>
            <person name="Tkacz A."/>
        </authorList>
    </citation>
    <scope>NUCLEOTIDE SEQUENCE [LARGE SCALE GENOMIC DNA]</scope>
    <source>
        <strain evidence="6 7">HU12</strain>
    </source>
</reference>
<keyword evidence="4" id="KW-0560">Oxidoreductase</keyword>
<evidence type="ECO:0000313" key="6">
    <source>
        <dbReference type="EMBL" id="MBW9110391.1"/>
    </source>
</evidence>
<evidence type="ECO:0000256" key="2">
    <source>
        <dbReference type="ARBA" id="ARBA00022630"/>
    </source>
</evidence>
<name>A0ABS7HYC8_9MICO</name>
<evidence type="ECO:0000313" key="7">
    <source>
        <dbReference type="Proteomes" id="UP000777440"/>
    </source>
</evidence>
<keyword evidence="3" id="KW-0274">FAD</keyword>
<dbReference type="Gene3D" id="3.50.50.60">
    <property type="entry name" value="FAD/NAD(P)-binding domain"/>
    <property type="match status" value="1"/>
</dbReference>
<evidence type="ECO:0000259" key="5">
    <source>
        <dbReference type="Pfam" id="PF00890"/>
    </source>
</evidence>
<keyword evidence="7" id="KW-1185">Reference proteome</keyword>
<gene>
    <name evidence="6" type="ORF">JNB61_11455</name>
</gene>
<evidence type="ECO:0000256" key="4">
    <source>
        <dbReference type="ARBA" id="ARBA00023002"/>
    </source>
</evidence>
<sequence>MTDIQEHTDMSPSEHLPVEPAVLRPADDQTWDAEADVIVVGTGVAGDTTAIHCADLGASVIMLEKSAAPGGTSAKSGGGMMVPNNSYQRALGDVESKEDFIAFLARVGRPLLYSASHPTFGLPQWEYDLIEAYFDHAGEALTRLEELGALRVMHIAGWPSYSDVPEDRMPRGRYVVPQDDAGEMSNGRNAIERMMRTLDELGVEVRLGFRVDGVYVNDAGAVVGVRGHDGAASRSIRARKAVVFASGGFTHNTPLTREYMNGRIVGGCAAVTNTGDFLQIAKSLGLPLHQMDEAFWAPVVWEQALAHDPTLIANFNCAGDSMLVVNKYGDRIANEKVTYHDRTRSHFLWDPTLVEYPNFLQFVVMDKRCRDRYGYDGFIDLTAGNFIPRVGETSPYFLEGATLEELAERFAERLAQHPDEAAGTRLAEDFAESLRSSIERFNGFARQGRDDDFHRGQTAIEQFFMGLDNQLRPAEADPDDSAGQLDPTLHPLADEGPYYGIILAPGVLDTKGGPKVNATLQVLDGDGRPVPGLYGLGNCVASASGQAYWSAGCTWGPYLTFGYIAARSIVGEPEKHVGAGRDTARVLV</sequence>
<comment type="caution">
    <text evidence="6">The sequence shown here is derived from an EMBL/GenBank/DDBJ whole genome shotgun (WGS) entry which is preliminary data.</text>
</comment>
<keyword evidence="2" id="KW-0285">Flavoprotein</keyword>